<dbReference type="eggNOG" id="COG2072">
    <property type="taxonomic scope" value="Bacteria"/>
</dbReference>
<dbReference type="SUPFAM" id="SSF51905">
    <property type="entry name" value="FAD/NAD(P)-binding domain"/>
    <property type="match status" value="1"/>
</dbReference>
<name>H6RU00_BLASD</name>
<dbReference type="InterPro" id="IPR050982">
    <property type="entry name" value="Auxin_biosynth/cation_transpt"/>
</dbReference>
<evidence type="ECO:0000313" key="2">
    <source>
        <dbReference type="EMBL" id="CCG04410.1"/>
    </source>
</evidence>
<keyword evidence="3" id="KW-1185">Reference proteome</keyword>
<dbReference type="AlphaFoldDB" id="H6RU00"/>
<reference evidence="2 3" key="1">
    <citation type="journal article" date="2012" name="J. Bacteriol.">
        <title>Genome Sequence of Blastococcus saxobsidens DD2, a Stone-Inhabiting Bacterium.</title>
        <authorList>
            <person name="Chouaia B."/>
            <person name="Crotti E."/>
            <person name="Brusetti L."/>
            <person name="Daffonchio D."/>
            <person name="Essoussi I."/>
            <person name="Nouioui I."/>
            <person name="Sbissi I."/>
            <person name="Ghodhbane-Gtari F."/>
            <person name="Gtari M."/>
            <person name="Vacherie B."/>
            <person name="Barbe V."/>
            <person name="Medigue C."/>
            <person name="Gury J."/>
            <person name="Pujic P."/>
            <person name="Normand P."/>
        </authorList>
    </citation>
    <scope>NUCLEOTIDE SEQUENCE [LARGE SCALE GENOMIC DNA]</scope>
    <source>
        <strain evidence="2 3">DD2</strain>
    </source>
</reference>
<organism evidence="2 3">
    <name type="scientific">Blastococcus saxobsidens (strain DD2)</name>
    <dbReference type="NCBI Taxonomy" id="1146883"/>
    <lineage>
        <taxon>Bacteria</taxon>
        <taxon>Bacillati</taxon>
        <taxon>Actinomycetota</taxon>
        <taxon>Actinomycetes</taxon>
        <taxon>Geodermatophilales</taxon>
        <taxon>Geodermatophilaceae</taxon>
        <taxon>Blastococcus</taxon>
    </lineage>
</organism>
<dbReference type="EMBL" id="FO117623">
    <property type="protein sequence ID" value="CCG04410.1"/>
    <property type="molecule type" value="Genomic_DNA"/>
</dbReference>
<keyword evidence="1" id="KW-0560">Oxidoreductase</keyword>
<dbReference type="GO" id="GO:0004497">
    <property type="term" value="F:monooxygenase activity"/>
    <property type="evidence" value="ECO:0007669"/>
    <property type="project" value="TreeGrafter"/>
</dbReference>
<dbReference type="PRINTS" id="PR00368">
    <property type="entry name" value="FADPNR"/>
</dbReference>
<gene>
    <name evidence="2" type="ordered locus">BLASA_3548</name>
</gene>
<dbReference type="PANTHER" id="PTHR43539">
    <property type="entry name" value="FLAVIN-BINDING MONOOXYGENASE-LIKE PROTEIN (AFU_ORTHOLOGUE AFUA_4G09220)"/>
    <property type="match status" value="1"/>
</dbReference>
<dbReference type="Proteomes" id="UP000007517">
    <property type="component" value="Chromosome"/>
</dbReference>
<sequence length="351" mass="37446">MAGDSPATVGTVVIGAGQAGLATAYHLAQRDQDFVVVEAADRVGTSWRQRWDSLQLFTPAGFTRLPGLPFPADPDEYPGKDAVAHYLETYARHFALPVELESPVTDVRREGERFLVTAGGRSWRAGNVVLASGAHHAPYVPAMAEELDPGIVQLHSRDYRRPGQLPAGPVLVVGAGNSGAEIALDVARDPAVRRQVSLAGRDVGVTPRLGRRTFPLFQRLGRFGAVLAWRALRSGADPLGRVRPANLAAAGVERLPRVAGVRDGLPLLDDGRTVPAATVVWCTGLRPHYGWLRLDALDGAGRLRHRGGVVPGAPGLYAVGLPYQRSITSHLVGGVGADARAVVDRLVARRR</sequence>
<evidence type="ECO:0000313" key="3">
    <source>
        <dbReference type="Proteomes" id="UP000007517"/>
    </source>
</evidence>
<dbReference type="InterPro" id="IPR036188">
    <property type="entry name" value="FAD/NAD-bd_sf"/>
</dbReference>
<dbReference type="HOGENOM" id="CLU_006909_1_0_11"/>
<dbReference type="RefSeq" id="WP_014377289.1">
    <property type="nucleotide sequence ID" value="NC_016943.1"/>
</dbReference>
<dbReference type="OrthoDB" id="9808049at2"/>
<proteinExistence type="predicted"/>
<dbReference type="Pfam" id="PF13738">
    <property type="entry name" value="Pyr_redox_3"/>
    <property type="match status" value="1"/>
</dbReference>
<protein>
    <submittedName>
        <fullName evidence="2">Putative flavoprotein involved in K+ transport</fullName>
    </submittedName>
</protein>
<reference evidence="3" key="2">
    <citation type="submission" date="2012-02" db="EMBL/GenBank/DDBJ databases">
        <title>Complete genome sequence of Blastococcus saxobsidens strain DD2.</title>
        <authorList>
            <person name="Genoscope."/>
        </authorList>
    </citation>
    <scope>NUCLEOTIDE SEQUENCE [LARGE SCALE GENOMIC DNA]</scope>
    <source>
        <strain evidence="3">DD2</strain>
    </source>
</reference>
<dbReference type="KEGG" id="bsd:BLASA_3548"/>
<dbReference type="Gene3D" id="3.50.50.60">
    <property type="entry name" value="FAD/NAD(P)-binding domain"/>
    <property type="match status" value="1"/>
</dbReference>
<accession>H6RU00</accession>
<dbReference type="PANTHER" id="PTHR43539:SF78">
    <property type="entry name" value="FLAVIN-CONTAINING MONOOXYGENASE"/>
    <property type="match status" value="1"/>
</dbReference>
<dbReference type="GO" id="GO:0050660">
    <property type="term" value="F:flavin adenine dinucleotide binding"/>
    <property type="evidence" value="ECO:0007669"/>
    <property type="project" value="TreeGrafter"/>
</dbReference>
<dbReference type="PRINTS" id="PR00469">
    <property type="entry name" value="PNDRDTASEII"/>
</dbReference>
<dbReference type="STRING" id="1146883.BLASA_3548"/>
<evidence type="ECO:0000256" key="1">
    <source>
        <dbReference type="ARBA" id="ARBA00023002"/>
    </source>
</evidence>